<evidence type="ECO:0000256" key="4">
    <source>
        <dbReference type="ARBA" id="ARBA00022840"/>
    </source>
</evidence>
<keyword evidence="2" id="KW-0547">Nucleotide-binding</keyword>
<dbReference type="InParanoid" id="A0A0H2R3J9"/>
<reference evidence="6 7" key="1">
    <citation type="submission" date="2015-04" db="EMBL/GenBank/DDBJ databases">
        <title>Complete genome sequence of Schizopora paradoxa KUC8140, a cosmopolitan wood degrader in East Asia.</title>
        <authorList>
            <consortium name="DOE Joint Genome Institute"/>
            <person name="Min B."/>
            <person name="Park H."/>
            <person name="Jang Y."/>
            <person name="Kim J.-J."/>
            <person name="Kim K.H."/>
            <person name="Pangilinan J."/>
            <person name="Lipzen A."/>
            <person name="Riley R."/>
            <person name="Grigoriev I.V."/>
            <person name="Spatafora J.W."/>
            <person name="Choi I.-G."/>
        </authorList>
    </citation>
    <scope>NUCLEOTIDE SEQUENCE [LARGE SCALE GENOMIC DNA]</scope>
    <source>
        <strain evidence="6 7">KUC8140</strain>
    </source>
</reference>
<proteinExistence type="predicted"/>
<keyword evidence="7" id="KW-1185">Reference proteome</keyword>
<name>A0A0H2R3J9_9AGAM</name>
<dbReference type="AlphaFoldDB" id="A0A0H2R3J9"/>
<dbReference type="InterPro" id="IPR001245">
    <property type="entry name" value="Ser-Thr/Tyr_kinase_cat_dom"/>
</dbReference>
<dbReference type="SMART" id="SM00220">
    <property type="entry name" value="S_TKc"/>
    <property type="match status" value="1"/>
</dbReference>
<dbReference type="InterPro" id="IPR008271">
    <property type="entry name" value="Ser/Thr_kinase_AS"/>
</dbReference>
<protein>
    <submittedName>
        <fullName evidence="6">Kinase-like protein</fullName>
    </submittedName>
</protein>
<keyword evidence="3 6" id="KW-0418">Kinase</keyword>
<feature type="non-terminal residue" evidence="6">
    <location>
        <position position="1"/>
    </location>
</feature>
<evidence type="ECO:0000313" key="6">
    <source>
        <dbReference type="EMBL" id="KLO06375.1"/>
    </source>
</evidence>
<dbReference type="Proteomes" id="UP000053477">
    <property type="component" value="Unassembled WGS sequence"/>
</dbReference>
<dbReference type="OrthoDB" id="122279at2759"/>
<accession>A0A0H2R3J9</accession>
<dbReference type="EMBL" id="KQ086212">
    <property type="protein sequence ID" value="KLO06375.1"/>
    <property type="molecule type" value="Genomic_DNA"/>
</dbReference>
<dbReference type="InterPro" id="IPR011009">
    <property type="entry name" value="Kinase-like_dom_sf"/>
</dbReference>
<keyword evidence="1" id="KW-0808">Transferase</keyword>
<evidence type="ECO:0000256" key="1">
    <source>
        <dbReference type="ARBA" id="ARBA00022679"/>
    </source>
</evidence>
<keyword evidence="4" id="KW-0067">ATP-binding</keyword>
<dbReference type="Pfam" id="PF07714">
    <property type="entry name" value="PK_Tyr_Ser-Thr"/>
    <property type="match status" value="1"/>
</dbReference>
<dbReference type="InterPro" id="IPR000719">
    <property type="entry name" value="Prot_kinase_dom"/>
</dbReference>
<dbReference type="STRING" id="27342.A0A0H2R3J9"/>
<dbReference type="Gene3D" id="1.10.510.10">
    <property type="entry name" value="Transferase(Phosphotransferase) domain 1"/>
    <property type="match status" value="1"/>
</dbReference>
<dbReference type="PANTHER" id="PTHR44329:SF288">
    <property type="entry name" value="MITOGEN-ACTIVATED PROTEIN KINASE KINASE KINASE 20"/>
    <property type="match status" value="1"/>
</dbReference>
<dbReference type="PIRSF" id="PIRSF000654">
    <property type="entry name" value="Integrin-linked_kinase"/>
    <property type="match status" value="1"/>
</dbReference>
<organism evidence="6 7">
    <name type="scientific">Schizopora paradoxa</name>
    <dbReference type="NCBI Taxonomy" id="27342"/>
    <lineage>
        <taxon>Eukaryota</taxon>
        <taxon>Fungi</taxon>
        <taxon>Dikarya</taxon>
        <taxon>Basidiomycota</taxon>
        <taxon>Agaricomycotina</taxon>
        <taxon>Agaricomycetes</taxon>
        <taxon>Hymenochaetales</taxon>
        <taxon>Schizoporaceae</taxon>
        <taxon>Schizopora</taxon>
    </lineage>
</organism>
<dbReference type="InterPro" id="IPR051681">
    <property type="entry name" value="Ser/Thr_Kinases-Pseudokinases"/>
</dbReference>
<gene>
    <name evidence="6" type="ORF">SCHPADRAFT_838156</name>
</gene>
<feature type="domain" description="Protein kinase" evidence="5">
    <location>
        <begin position="1"/>
        <end position="227"/>
    </location>
</feature>
<dbReference type="GO" id="GO:0005524">
    <property type="term" value="F:ATP binding"/>
    <property type="evidence" value="ECO:0007669"/>
    <property type="project" value="UniProtKB-KW"/>
</dbReference>
<evidence type="ECO:0000259" key="5">
    <source>
        <dbReference type="PROSITE" id="PS50011"/>
    </source>
</evidence>
<evidence type="ECO:0000256" key="2">
    <source>
        <dbReference type="ARBA" id="ARBA00022741"/>
    </source>
</evidence>
<evidence type="ECO:0000313" key="7">
    <source>
        <dbReference type="Proteomes" id="UP000053477"/>
    </source>
</evidence>
<evidence type="ECO:0000256" key="3">
    <source>
        <dbReference type="ARBA" id="ARBA00022777"/>
    </source>
</evidence>
<dbReference type="PANTHER" id="PTHR44329">
    <property type="entry name" value="SERINE/THREONINE-PROTEIN KINASE TNNI3K-RELATED"/>
    <property type="match status" value="1"/>
</dbReference>
<dbReference type="PROSITE" id="PS50011">
    <property type="entry name" value="PROTEIN_KINASE_DOM"/>
    <property type="match status" value="1"/>
</dbReference>
<dbReference type="SUPFAM" id="SSF56112">
    <property type="entry name" value="Protein kinase-like (PK-like)"/>
    <property type="match status" value="1"/>
</dbReference>
<dbReference type="GO" id="GO:0004674">
    <property type="term" value="F:protein serine/threonine kinase activity"/>
    <property type="evidence" value="ECO:0007669"/>
    <property type="project" value="TreeGrafter"/>
</dbReference>
<dbReference type="PROSITE" id="PS00108">
    <property type="entry name" value="PROTEIN_KINASE_ST"/>
    <property type="match status" value="1"/>
</dbReference>
<sequence>ELYILSKVSHPNIIPFTGYLMQDGYPAIVTPWVEKGDLRVKSIDLKKLLMFREKARGIAEGLKYLHSNEIVHCDLKSPNILISSANRPLLADFGLSRFVHNNTSVAFTMTLGSPASTRWSAPELFDETHFSNATDVWAFGMVLYELMVHEVPYFKQRRDPEIMKRIIMGTRPDWPGHKGEMESDLRQALRDLSDKCWSMIPKNRPEMEFVSKVLNTAACPIPSHNGVILYENPDTAENLTPNGGECD</sequence>